<proteinExistence type="predicted"/>
<dbReference type="InterPro" id="IPR036492">
    <property type="entry name" value="YojF_sf"/>
</dbReference>
<evidence type="ECO:0008006" key="3">
    <source>
        <dbReference type="Google" id="ProtNLM"/>
    </source>
</evidence>
<evidence type="ECO:0000313" key="1">
    <source>
        <dbReference type="EMBL" id="MDQ0165028.1"/>
    </source>
</evidence>
<name>A0ABT9VVM4_9BACI</name>
<dbReference type="EMBL" id="JAUSTY010000003">
    <property type="protein sequence ID" value="MDQ0165028.1"/>
    <property type="molecule type" value="Genomic_DNA"/>
</dbReference>
<evidence type="ECO:0000313" key="2">
    <source>
        <dbReference type="Proteomes" id="UP001235840"/>
    </source>
</evidence>
<dbReference type="InterPro" id="IPR014934">
    <property type="entry name" value="DUF1806"/>
</dbReference>
<dbReference type="SUPFAM" id="SSF89442">
    <property type="entry name" value="Hypothetical protein YojF"/>
    <property type="match status" value="1"/>
</dbReference>
<dbReference type="Proteomes" id="UP001235840">
    <property type="component" value="Unassembled WGS sequence"/>
</dbReference>
<accession>A0ABT9VVM4</accession>
<organism evidence="1 2">
    <name type="scientific">Caldalkalibacillus horti</name>
    <dbReference type="NCBI Taxonomy" id="77523"/>
    <lineage>
        <taxon>Bacteria</taxon>
        <taxon>Bacillati</taxon>
        <taxon>Bacillota</taxon>
        <taxon>Bacilli</taxon>
        <taxon>Bacillales</taxon>
        <taxon>Bacillaceae</taxon>
        <taxon>Caldalkalibacillus</taxon>
    </lineage>
</organism>
<dbReference type="Pfam" id="PF08830">
    <property type="entry name" value="DUF1806"/>
    <property type="match status" value="1"/>
</dbReference>
<comment type="caution">
    <text evidence="1">The sequence shown here is derived from an EMBL/GenBank/DDBJ whole genome shotgun (WGS) entry which is preliminary data.</text>
</comment>
<protein>
    <recommendedName>
        <fullName evidence="3">DUF1806 family protein</fullName>
    </recommendedName>
</protein>
<dbReference type="RefSeq" id="WP_307391526.1">
    <property type="nucleotide sequence ID" value="NZ_BAAADK010000010.1"/>
</dbReference>
<reference evidence="1 2" key="1">
    <citation type="submission" date="2023-07" db="EMBL/GenBank/DDBJ databases">
        <title>Genomic Encyclopedia of Type Strains, Phase IV (KMG-IV): sequencing the most valuable type-strain genomes for metagenomic binning, comparative biology and taxonomic classification.</title>
        <authorList>
            <person name="Goeker M."/>
        </authorList>
    </citation>
    <scope>NUCLEOTIDE SEQUENCE [LARGE SCALE GENOMIC DNA]</scope>
    <source>
        <strain evidence="1 2">DSM 12751</strain>
    </source>
</reference>
<keyword evidence="2" id="KW-1185">Reference proteome</keyword>
<dbReference type="Gene3D" id="2.70.180.10">
    <property type="entry name" value="Hypothetical protein YojF"/>
    <property type="match status" value="1"/>
</dbReference>
<sequence>MKAIDKQVIQERLDRFQGVEAYIHLETTNGAYASHRFNMPNVGVFVRNAKVRVQQAKIQGAGSYRVGVQIETGWIYAEGITSYDEHKEQLLLYGFDDKGKLAVALQLSQQPFGEEAL</sequence>
<gene>
    <name evidence="1" type="ORF">J2S11_000928</name>
</gene>